<accession>A0AAD9FRT2</accession>
<dbReference type="InterPro" id="IPR027417">
    <property type="entry name" value="P-loop_NTPase"/>
</dbReference>
<dbReference type="EMBL" id="JAODAN010000004">
    <property type="protein sequence ID" value="KAK1924994.1"/>
    <property type="molecule type" value="Genomic_DNA"/>
</dbReference>
<organism evidence="2 3">
    <name type="scientific">Papiliotrema laurentii</name>
    <name type="common">Cryptococcus laurentii</name>
    <dbReference type="NCBI Taxonomy" id="5418"/>
    <lineage>
        <taxon>Eukaryota</taxon>
        <taxon>Fungi</taxon>
        <taxon>Dikarya</taxon>
        <taxon>Basidiomycota</taxon>
        <taxon>Agaricomycotina</taxon>
        <taxon>Tremellomycetes</taxon>
        <taxon>Tremellales</taxon>
        <taxon>Rhynchogastremaceae</taxon>
        <taxon>Papiliotrema</taxon>
    </lineage>
</organism>
<dbReference type="Proteomes" id="UP001182556">
    <property type="component" value="Unassembled WGS sequence"/>
</dbReference>
<keyword evidence="3" id="KW-1185">Reference proteome</keyword>
<evidence type="ECO:0000313" key="3">
    <source>
        <dbReference type="Proteomes" id="UP001182556"/>
    </source>
</evidence>
<dbReference type="InterPro" id="IPR006083">
    <property type="entry name" value="PRK/URK"/>
</dbReference>
<sequence>MDLVNAGLKAGHGQAGDEHTQATTPEAICVSLDGWHHYRHELDLFPDPKEAHWRRGAAFTFDMAKYLAFVKALRDPSSPATPFFLFDHALKDPSPAPTPVLPHHRVVVIEGLYTLLDRDGWREAAQMMDVKVWIEVDRQVARRRLVERNFVAGLCGTREETERRVDQSDMANGEEVREFRVEPTDVVVSVDLPSTH</sequence>
<name>A0AAD9FRT2_PAPLA</name>
<feature type="domain" description="Phosphoribulokinase/uridine kinase" evidence="1">
    <location>
        <begin position="65"/>
        <end position="148"/>
    </location>
</feature>
<dbReference type="Pfam" id="PF00485">
    <property type="entry name" value="PRK"/>
    <property type="match status" value="1"/>
</dbReference>
<dbReference type="SUPFAM" id="SSF52540">
    <property type="entry name" value="P-loop containing nucleoside triphosphate hydrolases"/>
    <property type="match status" value="1"/>
</dbReference>
<dbReference type="PANTHER" id="PTHR10285">
    <property type="entry name" value="URIDINE KINASE"/>
    <property type="match status" value="1"/>
</dbReference>
<dbReference type="GO" id="GO:0016301">
    <property type="term" value="F:kinase activity"/>
    <property type="evidence" value="ECO:0007669"/>
    <property type="project" value="InterPro"/>
</dbReference>
<reference evidence="2" key="1">
    <citation type="submission" date="2023-02" db="EMBL/GenBank/DDBJ databases">
        <title>Identification and recombinant expression of a fungal hydrolase from Papiliotrema laurentii that hydrolyzes apple cutin and clears colloidal polyester polyurethane.</title>
        <authorList>
            <consortium name="DOE Joint Genome Institute"/>
            <person name="Roman V.A."/>
            <person name="Bojanowski C."/>
            <person name="Crable B.R."/>
            <person name="Wagner D.N."/>
            <person name="Hung C.S."/>
            <person name="Nadeau L.J."/>
            <person name="Schratz L."/>
            <person name="Haridas S."/>
            <person name="Pangilinan J."/>
            <person name="Lipzen A."/>
            <person name="Na H."/>
            <person name="Yan M."/>
            <person name="Ng V."/>
            <person name="Grigoriev I.V."/>
            <person name="Spatafora J.W."/>
            <person name="Barlow D."/>
            <person name="Biffinger J."/>
            <person name="Kelley-Loughnane N."/>
            <person name="Varaljay V.A."/>
            <person name="Crookes-Goodson W.J."/>
        </authorList>
    </citation>
    <scope>NUCLEOTIDE SEQUENCE</scope>
    <source>
        <strain evidence="2">5307AH</strain>
    </source>
</reference>
<evidence type="ECO:0000313" key="2">
    <source>
        <dbReference type="EMBL" id="KAK1924994.1"/>
    </source>
</evidence>
<dbReference type="GO" id="GO:0005524">
    <property type="term" value="F:ATP binding"/>
    <property type="evidence" value="ECO:0007669"/>
    <property type="project" value="InterPro"/>
</dbReference>
<dbReference type="AlphaFoldDB" id="A0AAD9FRT2"/>
<protein>
    <recommendedName>
        <fullName evidence="1">Phosphoribulokinase/uridine kinase domain-containing protein</fullName>
    </recommendedName>
</protein>
<evidence type="ECO:0000259" key="1">
    <source>
        <dbReference type="Pfam" id="PF00485"/>
    </source>
</evidence>
<dbReference type="Gene3D" id="3.40.50.300">
    <property type="entry name" value="P-loop containing nucleotide triphosphate hydrolases"/>
    <property type="match status" value="2"/>
</dbReference>
<comment type="caution">
    <text evidence="2">The sequence shown here is derived from an EMBL/GenBank/DDBJ whole genome shotgun (WGS) entry which is preliminary data.</text>
</comment>
<proteinExistence type="predicted"/>
<gene>
    <name evidence="2" type="ORF">DB88DRAFT_487560</name>
</gene>